<evidence type="ECO:0008006" key="4">
    <source>
        <dbReference type="Google" id="ProtNLM"/>
    </source>
</evidence>
<sequence>MKAAWSCSERLMRRIKNWLKNESAVLTLEAALVFPVVASLFLTGIAVARKAEAKLALQAALSDSVRTVAAHSYAAKAAADDLPADIAQLFDSQLFDASGERRKEGFFQLVADFVWEHADKRILQRSSLRVTAVEIPDIIVRNGEPYVEIAAEYVLRPIFPFGSYRIVVRAYASERCWIGA</sequence>
<accession>A0A2A6DZL0</accession>
<keyword evidence="1" id="KW-0472">Membrane</keyword>
<protein>
    <recommendedName>
        <fullName evidence="4">Pilus assembly protein TadE</fullName>
    </recommendedName>
</protein>
<dbReference type="EMBL" id="MOXJ01000022">
    <property type="protein sequence ID" value="PDO09996.1"/>
    <property type="molecule type" value="Genomic_DNA"/>
</dbReference>
<organism evidence="2 3">
    <name type="scientific">Candidatus Reconcilbacillus cellulovorans</name>
    <dbReference type="NCBI Taxonomy" id="1906605"/>
    <lineage>
        <taxon>Bacteria</taxon>
        <taxon>Bacillati</taxon>
        <taxon>Bacillota</taxon>
        <taxon>Bacilli</taxon>
        <taxon>Bacillales</taxon>
        <taxon>Paenibacillaceae</taxon>
        <taxon>Candidatus Reconcilbacillus</taxon>
    </lineage>
</organism>
<evidence type="ECO:0000313" key="2">
    <source>
        <dbReference type="EMBL" id="PDO09996.1"/>
    </source>
</evidence>
<name>A0A2A6DZL0_9BACL</name>
<keyword evidence="1" id="KW-1133">Transmembrane helix</keyword>
<reference evidence="2 3" key="1">
    <citation type="submission" date="2016-12" db="EMBL/GenBank/DDBJ databases">
        <title>Candidatus Reconcilibacillus cellulovorans genome.</title>
        <authorList>
            <person name="Kolinko S."/>
            <person name="Wu Y.-W."/>
            <person name="Tachea F."/>
            <person name="Denzel E."/>
            <person name="Hiras J."/>
            <person name="Baecker N."/>
            <person name="Chan L.J."/>
            <person name="Eichorst S.A."/>
            <person name="Frey D."/>
            <person name="Adams P.D."/>
            <person name="Pray T."/>
            <person name="Tanjore D."/>
            <person name="Petzold C.J."/>
            <person name="Gladden J.M."/>
            <person name="Simmons B.A."/>
            <person name="Singer S.W."/>
        </authorList>
    </citation>
    <scope>NUCLEOTIDE SEQUENCE [LARGE SCALE GENOMIC DNA]</scope>
    <source>
        <strain evidence="2">JTherm</strain>
    </source>
</reference>
<comment type="caution">
    <text evidence="2">The sequence shown here is derived from an EMBL/GenBank/DDBJ whole genome shotgun (WGS) entry which is preliminary data.</text>
</comment>
<evidence type="ECO:0000313" key="3">
    <source>
        <dbReference type="Proteomes" id="UP000243688"/>
    </source>
</evidence>
<dbReference type="AlphaFoldDB" id="A0A2A6DZL0"/>
<dbReference type="Proteomes" id="UP000243688">
    <property type="component" value="Unassembled WGS sequence"/>
</dbReference>
<gene>
    <name evidence="2" type="ORF">BLM47_09740</name>
</gene>
<feature type="transmembrane region" description="Helical" evidence="1">
    <location>
        <begin position="24"/>
        <end position="48"/>
    </location>
</feature>
<keyword evidence="1" id="KW-0812">Transmembrane</keyword>
<evidence type="ECO:0000256" key="1">
    <source>
        <dbReference type="SAM" id="Phobius"/>
    </source>
</evidence>
<proteinExistence type="predicted"/>